<organism evidence="8 9">
    <name type="scientific">Zonotrichia albicollis</name>
    <name type="common">White-throated sparrow</name>
    <name type="synonym">Fringilla albicollis</name>
    <dbReference type="NCBI Taxonomy" id="44394"/>
    <lineage>
        <taxon>Eukaryota</taxon>
        <taxon>Metazoa</taxon>
        <taxon>Chordata</taxon>
        <taxon>Craniata</taxon>
        <taxon>Vertebrata</taxon>
        <taxon>Euteleostomi</taxon>
        <taxon>Archelosauria</taxon>
        <taxon>Archosauria</taxon>
        <taxon>Dinosauria</taxon>
        <taxon>Saurischia</taxon>
        <taxon>Theropoda</taxon>
        <taxon>Coelurosauria</taxon>
        <taxon>Aves</taxon>
        <taxon>Neognathae</taxon>
        <taxon>Neoaves</taxon>
        <taxon>Telluraves</taxon>
        <taxon>Australaves</taxon>
        <taxon>Passeriformes</taxon>
        <taxon>Passerellidae</taxon>
        <taxon>Zonotrichia</taxon>
    </lineage>
</organism>
<dbReference type="AlphaFoldDB" id="A0A8D2MS68"/>
<evidence type="ECO:0000256" key="1">
    <source>
        <dbReference type="ARBA" id="ARBA00022723"/>
    </source>
</evidence>
<evidence type="ECO:0000313" key="9">
    <source>
        <dbReference type="Proteomes" id="UP000694413"/>
    </source>
</evidence>
<keyword evidence="6" id="KW-0812">Transmembrane</keyword>
<dbReference type="PANTHER" id="PTHR12109">
    <property type="entry name" value="RING FINGER PROTEIN 141-RELATED"/>
    <property type="match status" value="1"/>
</dbReference>
<name>A0A8D2MS68_ZONAL</name>
<dbReference type="CDD" id="cd23130">
    <property type="entry name" value="RING-HC_EHV1-like"/>
    <property type="match status" value="1"/>
</dbReference>
<dbReference type="PANTHER" id="PTHR12109:SF5">
    <property type="entry name" value="RING-TYPE DOMAIN-CONTAINING PROTEIN"/>
    <property type="match status" value="1"/>
</dbReference>
<feature type="region of interest" description="Disordered" evidence="5">
    <location>
        <begin position="91"/>
        <end position="136"/>
    </location>
</feature>
<dbReference type="SMART" id="SM00184">
    <property type="entry name" value="RING"/>
    <property type="match status" value="1"/>
</dbReference>
<dbReference type="InterPro" id="IPR013083">
    <property type="entry name" value="Znf_RING/FYVE/PHD"/>
</dbReference>
<evidence type="ECO:0000256" key="6">
    <source>
        <dbReference type="SAM" id="Phobius"/>
    </source>
</evidence>
<keyword evidence="6" id="KW-1133">Transmembrane helix</keyword>
<dbReference type="Ensembl" id="ENSZALT00000016532.1">
    <property type="protein sequence ID" value="ENSZALP00000011987.1"/>
    <property type="gene ID" value="ENSZALG00000010100.1"/>
</dbReference>
<dbReference type="InterPro" id="IPR001841">
    <property type="entry name" value="Znf_RING"/>
</dbReference>
<evidence type="ECO:0000256" key="3">
    <source>
        <dbReference type="ARBA" id="ARBA00022833"/>
    </source>
</evidence>
<evidence type="ECO:0000259" key="7">
    <source>
        <dbReference type="PROSITE" id="PS50089"/>
    </source>
</evidence>
<feature type="region of interest" description="Disordered" evidence="5">
    <location>
        <begin position="1"/>
        <end position="21"/>
    </location>
</feature>
<dbReference type="GO" id="GO:0008270">
    <property type="term" value="F:zinc ion binding"/>
    <property type="evidence" value="ECO:0007669"/>
    <property type="project" value="UniProtKB-KW"/>
</dbReference>
<dbReference type="PROSITE" id="PS00518">
    <property type="entry name" value="ZF_RING_1"/>
    <property type="match status" value="1"/>
</dbReference>
<dbReference type="SUPFAM" id="SSF57850">
    <property type="entry name" value="RING/U-box"/>
    <property type="match status" value="1"/>
</dbReference>
<reference evidence="8" key="1">
    <citation type="submission" date="2025-08" db="UniProtKB">
        <authorList>
            <consortium name="Ensembl"/>
        </authorList>
    </citation>
    <scope>IDENTIFICATION</scope>
</reference>
<feature type="transmembrane region" description="Helical" evidence="6">
    <location>
        <begin position="152"/>
        <end position="173"/>
    </location>
</feature>
<keyword evidence="1" id="KW-0479">Metal-binding</keyword>
<proteinExistence type="predicted"/>
<dbReference type="PROSITE" id="PS50089">
    <property type="entry name" value="ZF_RING_2"/>
    <property type="match status" value="1"/>
</dbReference>
<protein>
    <recommendedName>
        <fullName evidence="7">RING-type domain-containing protein</fullName>
    </recommendedName>
</protein>
<feature type="compositionally biased region" description="Polar residues" evidence="5">
    <location>
        <begin position="92"/>
        <end position="102"/>
    </location>
</feature>
<feature type="domain" description="RING-type" evidence="7">
    <location>
        <begin position="30"/>
        <end position="69"/>
    </location>
</feature>
<sequence>VHTALPHGQGHEGRTKARGGGMATEMGGNCAICQDTWHNVATILPCGHHFCRGCILQWAQINPVCPLCKTAIETVRFSDNTGESLEIVITAPEQQPAATSSAGRAPGGQDGNSPRGPVPAHPSSPQGTAARVVRNTPDGYDPVDSVPLFISLLFYDFGIAMLFTLTFPDFFLFSD</sequence>
<keyword evidence="6" id="KW-0472">Membrane</keyword>
<evidence type="ECO:0000256" key="5">
    <source>
        <dbReference type="SAM" id="MobiDB-lite"/>
    </source>
</evidence>
<dbReference type="Proteomes" id="UP000694413">
    <property type="component" value="Unassembled WGS sequence"/>
</dbReference>
<evidence type="ECO:0000256" key="2">
    <source>
        <dbReference type="ARBA" id="ARBA00022771"/>
    </source>
</evidence>
<evidence type="ECO:0000256" key="4">
    <source>
        <dbReference type="PROSITE-ProRule" id="PRU00175"/>
    </source>
</evidence>
<accession>A0A8D2MS68</accession>
<keyword evidence="2 4" id="KW-0863">Zinc-finger</keyword>
<dbReference type="InterPro" id="IPR047126">
    <property type="entry name" value="RNF141-like"/>
</dbReference>
<evidence type="ECO:0000313" key="8">
    <source>
        <dbReference type="Ensembl" id="ENSZALP00000011987.1"/>
    </source>
</evidence>
<dbReference type="Gene3D" id="3.30.40.10">
    <property type="entry name" value="Zinc/RING finger domain, C3HC4 (zinc finger)"/>
    <property type="match status" value="1"/>
</dbReference>
<dbReference type="Pfam" id="PF13639">
    <property type="entry name" value="zf-RING_2"/>
    <property type="match status" value="1"/>
</dbReference>
<keyword evidence="3" id="KW-0862">Zinc</keyword>
<reference evidence="8" key="2">
    <citation type="submission" date="2025-09" db="UniProtKB">
        <authorList>
            <consortium name="Ensembl"/>
        </authorList>
    </citation>
    <scope>IDENTIFICATION</scope>
</reference>
<dbReference type="InterPro" id="IPR017907">
    <property type="entry name" value="Znf_RING_CS"/>
</dbReference>
<keyword evidence="9" id="KW-1185">Reference proteome</keyword>